<dbReference type="PANTHER" id="PTHR44666">
    <property type="entry name" value="WD REPEAT-CONTAINING PROTEIN 53"/>
    <property type="match status" value="1"/>
</dbReference>
<dbReference type="OrthoDB" id="2161379at2759"/>
<dbReference type="OMA" id="GDLMVWG"/>
<dbReference type="KEGG" id="pti:PHATRDRAFT_47276"/>
<dbReference type="STRING" id="556484.B7G3U1"/>
<dbReference type="InterPro" id="IPR036322">
    <property type="entry name" value="WD40_repeat_dom_sf"/>
</dbReference>
<proteinExistence type="predicted"/>
<feature type="repeat" description="WD" evidence="3">
    <location>
        <begin position="25"/>
        <end position="66"/>
    </location>
</feature>
<dbReference type="SMART" id="SM00320">
    <property type="entry name" value="WD40"/>
    <property type="match status" value="5"/>
</dbReference>
<dbReference type="InterPro" id="IPR001680">
    <property type="entry name" value="WD40_rpt"/>
</dbReference>
<keyword evidence="2" id="KW-0677">Repeat</keyword>
<organism evidence="4 5">
    <name type="scientific">Phaeodactylum tricornutum (strain CCAP 1055/1)</name>
    <dbReference type="NCBI Taxonomy" id="556484"/>
    <lineage>
        <taxon>Eukaryota</taxon>
        <taxon>Sar</taxon>
        <taxon>Stramenopiles</taxon>
        <taxon>Ochrophyta</taxon>
        <taxon>Bacillariophyta</taxon>
        <taxon>Bacillariophyceae</taxon>
        <taxon>Bacillariophycidae</taxon>
        <taxon>Naviculales</taxon>
        <taxon>Phaeodactylaceae</taxon>
        <taxon>Phaeodactylum</taxon>
    </lineage>
</organism>
<dbReference type="PROSITE" id="PS50082">
    <property type="entry name" value="WD_REPEATS_2"/>
    <property type="match status" value="2"/>
</dbReference>
<dbReference type="GeneID" id="7202362"/>
<dbReference type="eggNOG" id="ENOG502RRC8">
    <property type="taxonomic scope" value="Eukaryota"/>
</dbReference>
<evidence type="ECO:0000256" key="2">
    <source>
        <dbReference type="ARBA" id="ARBA00022737"/>
    </source>
</evidence>
<dbReference type="PROSITE" id="PS00678">
    <property type="entry name" value="WD_REPEATS_1"/>
    <property type="match status" value="2"/>
</dbReference>
<evidence type="ECO:0008006" key="6">
    <source>
        <dbReference type="Google" id="ProtNLM"/>
    </source>
</evidence>
<dbReference type="SUPFAM" id="SSF50978">
    <property type="entry name" value="WD40 repeat-like"/>
    <property type="match status" value="1"/>
</dbReference>
<dbReference type="Gene3D" id="2.130.10.10">
    <property type="entry name" value="YVTN repeat-like/Quinoprotein amine dehydrogenase"/>
    <property type="match status" value="2"/>
</dbReference>
<dbReference type="InterPro" id="IPR015943">
    <property type="entry name" value="WD40/YVTN_repeat-like_dom_sf"/>
</dbReference>
<dbReference type="EMBL" id="CM000615">
    <property type="protein sequence ID" value="EEC46884.1"/>
    <property type="molecule type" value="Genomic_DNA"/>
</dbReference>
<dbReference type="InterPro" id="IPR042453">
    <property type="entry name" value="WDR53"/>
</dbReference>
<dbReference type="Pfam" id="PF00400">
    <property type="entry name" value="WD40"/>
    <property type="match status" value="3"/>
</dbReference>
<dbReference type="Proteomes" id="UP000000759">
    <property type="component" value="Chromosome 13"/>
</dbReference>
<dbReference type="PRINTS" id="PR00320">
    <property type="entry name" value="GPROTEINBRPT"/>
</dbReference>
<name>B7G3U1_PHATC</name>
<evidence type="ECO:0000256" key="3">
    <source>
        <dbReference type="PROSITE-ProRule" id="PRU00221"/>
    </source>
</evidence>
<evidence type="ECO:0000256" key="1">
    <source>
        <dbReference type="ARBA" id="ARBA00022574"/>
    </source>
</evidence>
<evidence type="ECO:0000313" key="4">
    <source>
        <dbReference type="EMBL" id="EEC46884.1"/>
    </source>
</evidence>
<dbReference type="PaxDb" id="2850-Phatr47276"/>
<feature type="repeat" description="WD" evidence="3">
    <location>
        <begin position="192"/>
        <end position="227"/>
    </location>
</feature>
<dbReference type="RefSeq" id="XP_002181670.1">
    <property type="nucleotide sequence ID" value="XM_002181634.1"/>
</dbReference>
<evidence type="ECO:0000313" key="5">
    <source>
        <dbReference type="Proteomes" id="UP000000759"/>
    </source>
</evidence>
<reference evidence="4 5" key="1">
    <citation type="journal article" date="2008" name="Nature">
        <title>The Phaeodactylum genome reveals the evolutionary history of diatom genomes.</title>
        <authorList>
            <person name="Bowler C."/>
            <person name="Allen A.E."/>
            <person name="Badger J.H."/>
            <person name="Grimwood J."/>
            <person name="Jabbari K."/>
            <person name="Kuo A."/>
            <person name="Maheswari U."/>
            <person name="Martens C."/>
            <person name="Maumus F."/>
            <person name="Otillar R.P."/>
            <person name="Rayko E."/>
            <person name="Salamov A."/>
            <person name="Vandepoele K."/>
            <person name="Beszteri B."/>
            <person name="Gruber A."/>
            <person name="Heijde M."/>
            <person name="Katinka M."/>
            <person name="Mock T."/>
            <person name="Valentin K."/>
            <person name="Verret F."/>
            <person name="Berges J.A."/>
            <person name="Brownlee C."/>
            <person name="Cadoret J.P."/>
            <person name="Chiovitti A."/>
            <person name="Choi C.J."/>
            <person name="Coesel S."/>
            <person name="De Martino A."/>
            <person name="Detter J.C."/>
            <person name="Durkin C."/>
            <person name="Falciatore A."/>
            <person name="Fournet J."/>
            <person name="Haruta M."/>
            <person name="Huysman M.J."/>
            <person name="Jenkins B.D."/>
            <person name="Jiroutova K."/>
            <person name="Jorgensen R.E."/>
            <person name="Joubert Y."/>
            <person name="Kaplan A."/>
            <person name="Kroger N."/>
            <person name="Kroth P.G."/>
            <person name="La Roche J."/>
            <person name="Lindquist E."/>
            <person name="Lommer M."/>
            <person name="Martin-Jezequel V."/>
            <person name="Lopez P.J."/>
            <person name="Lucas S."/>
            <person name="Mangogna M."/>
            <person name="McGinnis K."/>
            <person name="Medlin L.K."/>
            <person name="Montsant A."/>
            <person name="Oudot-Le Secq M.P."/>
            <person name="Napoli C."/>
            <person name="Obornik M."/>
            <person name="Parker M.S."/>
            <person name="Petit J.L."/>
            <person name="Porcel B.M."/>
            <person name="Poulsen N."/>
            <person name="Robison M."/>
            <person name="Rychlewski L."/>
            <person name="Rynearson T.A."/>
            <person name="Schmutz J."/>
            <person name="Shapiro H."/>
            <person name="Siaut M."/>
            <person name="Stanley M."/>
            <person name="Sussman M.R."/>
            <person name="Taylor A.R."/>
            <person name="Vardi A."/>
            <person name="von Dassow P."/>
            <person name="Vyverman W."/>
            <person name="Willis A."/>
            <person name="Wyrwicz L.S."/>
            <person name="Rokhsar D.S."/>
            <person name="Weissenbach J."/>
            <person name="Armbrust E.V."/>
            <person name="Green B.R."/>
            <person name="Van de Peer Y."/>
            <person name="Grigoriev I.V."/>
        </authorList>
    </citation>
    <scope>NUCLEOTIDE SEQUENCE [LARGE SCALE GENOMIC DNA]</scope>
    <source>
        <strain evidence="4 5">CCAP 1055/1</strain>
    </source>
</reference>
<dbReference type="InParanoid" id="B7G3U1"/>
<keyword evidence="1 3" id="KW-0853">WD repeat</keyword>
<dbReference type="PANTHER" id="PTHR44666:SF1">
    <property type="entry name" value="WD REPEAT-CONTAINING PROTEIN 53"/>
    <property type="match status" value="1"/>
</dbReference>
<gene>
    <name evidence="4" type="ORF">PHATRDRAFT_47276</name>
</gene>
<dbReference type="AlphaFoldDB" id="B7G3U1"/>
<accession>B7G3U1</accession>
<dbReference type="InterPro" id="IPR019775">
    <property type="entry name" value="WD40_repeat_CS"/>
</dbReference>
<dbReference type="InterPro" id="IPR020472">
    <property type="entry name" value="WD40_PAC1"/>
</dbReference>
<dbReference type="HOGENOM" id="CLU_666422_0_0_1"/>
<protein>
    <recommendedName>
        <fullName evidence="6">Guanine nucleotide-binding protein subunit beta-like protein</fullName>
    </recommendedName>
</protein>
<reference evidence="5" key="2">
    <citation type="submission" date="2008-08" db="EMBL/GenBank/DDBJ databases">
        <authorList>
            <consortium name="Diatom Consortium"/>
            <person name="Grigoriev I."/>
            <person name="Grimwood J."/>
            <person name="Kuo A."/>
            <person name="Otillar R.P."/>
            <person name="Salamov A."/>
            <person name="Detter J.C."/>
            <person name="Lindquist E."/>
            <person name="Shapiro H."/>
            <person name="Lucas S."/>
            <person name="Glavina del Rio T."/>
            <person name="Pitluck S."/>
            <person name="Rokhsar D."/>
            <person name="Bowler C."/>
        </authorList>
    </citation>
    <scope>GENOME REANNOTATION</scope>
    <source>
        <strain evidence="5">CCAP 1055/1</strain>
    </source>
</reference>
<sequence>MIKEGNVTSTKLKGHQGPVLCLAHSGTNTSGVSTASQSSAAASLLSGSEDSTSRVWDLRSNCVRASLCIKAPGAVLSVSFGPRWTDPSDSIARDGPSQVRRDYSVFLSVGNSVLGYDLRYASSPVIVEPSVDLSNVLESADEINQIAFSPPRRQRSLHLAAADDAGCVRVTDAFALSSTSSKNHRILHHGISETNMAMVTSVNFRPHCKHLELASGGTDCTVKLWDVMKPKHPISSHLIANSDAGANQVCNPPMVHTMAWSPSGRLLVAGLGDGSCCIFGVENRSLIPVSRLVDAHSGSIASVLFPAWRQDQAHVAANDRLMVTTGNDGEIAFWDLGDMLCAEGALNPLDILNLGESTLENLCLSDQPKVLSAIPHGRKPNWMVTSLHDPIFPTTVFIADTSNEITAYQMPTR</sequence>
<keyword evidence="5" id="KW-1185">Reference proteome</keyword>